<comment type="similarity">
    <text evidence="1">Belongs to the UDP-glycosyltransferase family.</text>
</comment>
<gene>
    <name evidence="3" type="ORF">Ahy_A01g003546</name>
</gene>
<name>A0A445ETL4_ARAHY</name>
<dbReference type="PANTHER" id="PTHR11926:SF1264">
    <property type="entry name" value="GLYCOSYLTRANSFERASE-RELATED"/>
    <property type="match status" value="1"/>
</dbReference>
<evidence type="ECO:0000313" key="3">
    <source>
        <dbReference type="EMBL" id="RYR78692.1"/>
    </source>
</evidence>
<evidence type="ECO:0000256" key="1">
    <source>
        <dbReference type="ARBA" id="ARBA00009995"/>
    </source>
</evidence>
<dbReference type="EMBL" id="SDMP01000001">
    <property type="protein sequence ID" value="RYR78692.1"/>
    <property type="molecule type" value="Genomic_DNA"/>
</dbReference>
<protein>
    <recommendedName>
        <fullName evidence="5">UDP-glycosyltransferases domain-containing protein</fullName>
    </recommendedName>
</protein>
<sequence length="924" mass="103151">MSSSKEVINVLMVSPTLQGHLNPTLNFAKRLASKGVHVTLAIPEELRQRFQNLHNQETNNFHHHSDKPSKIQLAYFSDGLSVDHDRSNDPAAFFASFETKGAENLSNLITHLKEHDRSFSCFIANPFMPWSVDVAVSHGIPCAMFWPQASALFSIYCRYVCKTNCFPDMENPNETLQLPSLPTLQVRELPSFLLPSCPPYHKKMVTDFEPILDKVKWILGASVYEFEEEIVNSMASLRPILTIGPLVSPYLLGQKESEDFDDLSVNLWRPEDSCLQWLNDKATSSVIYVAFGSLMELSQKQMDNIAIALKNTKKPFLWVIRPQKGGAELPQEFLEETKEKGLVVTWCPQANVLMHPAVACFVSHCGWNSTLEAVTAGVPIVALPNWSDQPTNAKLVEDVFKTGVRMRIGEEEAGVASAEEVERCITEVMEGPMAEEIKMRAVGLKEAARKAMLDGGSSDRNIIRSDRIELSIDPGHLNPTLNFAKRLASKGVHVTLAIPEETPHRFQETNSHHHNNNPSKIQLEYFSDGLSIDHDRSKDPATFIASLETKGAENLSNLMTHLKKNDRSFSCLITSLFMPWSVDVAVSHGIPCAVLWPQASALFSIYYRYVCNANHFPNMENPNETLQLPSLPMLRVRELPSILLPSCPPYLKKLLMDFKPILDKVKWILGSSVYEFEEEILNSMASLRPILTIGPLVSPYLLGQKESEDSDDLTANLLRPEDSCLQWLNDKATSSVIYVAFGSLMEFSQKQMDNIATALKNTKKPFLWVITPQKGGAELPQGFLEEIKERGLVVTWCPQAKVLMHPAVACFVSHCGWNSTLEAVTAGIPIVALPNWLDQPTNAKLVEDVFKTGVRMRLGEEEDGVASAEEVERSITEVMEGPMAEEIKMRAVGLKEAARKAMVDGGSSDRNINRFVTEISGKFT</sequence>
<dbReference type="InterPro" id="IPR035595">
    <property type="entry name" value="UDP_glycos_trans_CS"/>
</dbReference>
<dbReference type="GO" id="GO:0080043">
    <property type="term" value="F:quercetin 3-O-glucosyltransferase activity"/>
    <property type="evidence" value="ECO:0007669"/>
    <property type="project" value="TreeGrafter"/>
</dbReference>
<dbReference type="PROSITE" id="PS00375">
    <property type="entry name" value="UDPGT"/>
    <property type="match status" value="2"/>
</dbReference>
<dbReference type="Proteomes" id="UP000289738">
    <property type="component" value="Chromosome A01"/>
</dbReference>
<dbReference type="SUPFAM" id="SSF53756">
    <property type="entry name" value="UDP-Glycosyltransferase/glycogen phosphorylase"/>
    <property type="match status" value="2"/>
</dbReference>
<proteinExistence type="inferred from homology"/>
<dbReference type="AlphaFoldDB" id="A0A445ETL4"/>
<dbReference type="GO" id="GO:0080044">
    <property type="term" value="F:quercetin 7-O-glucosyltransferase activity"/>
    <property type="evidence" value="ECO:0007669"/>
    <property type="project" value="TreeGrafter"/>
</dbReference>
<dbReference type="GO" id="GO:0010294">
    <property type="term" value="F:abscisic acid glucosyltransferase activity"/>
    <property type="evidence" value="ECO:0007669"/>
    <property type="project" value="TreeGrafter"/>
</dbReference>
<evidence type="ECO:0008006" key="5">
    <source>
        <dbReference type="Google" id="ProtNLM"/>
    </source>
</evidence>
<dbReference type="FunFam" id="3.40.50.2000:FF:000019">
    <property type="entry name" value="Glycosyltransferase"/>
    <property type="match status" value="2"/>
</dbReference>
<comment type="caution">
    <text evidence="3">The sequence shown here is derived from an EMBL/GenBank/DDBJ whole genome shotgun (WGS) entry which is preliminary data.</text>
</comment>
<dbReference type="Gene3D" id="3.40.50.2000">
    <property type="entry name" value="Glycogen Phosphorylase B"/>
    <property type="match status" value="4"/>
</dbReference>
<keyword evidence="2" id="KW-0808">Transferase</keyword>
<dbReference type="Pfam" id="PF00201">
    <property type="entry name" value="UDPGT"/>
    <property type="match status" value="2"/>
</dbReference>
<dbReference type="PANTHER" id="PTHR11926">
    <property type="entry name" value="GLUCOSYL/GLUCURONOSYL TRANSFERASES"/>
    <property type="match status" value="1"/>
</dbReference>
<accession>A0A445ETL4</accession>
<organism evidence="3 4">
    <name type="scientific">Arachis hypogaea</name>
    <name type="common">Peanut</name>
    <dbReference type="NCBI Taxonomy" id="3818"/>
    <lineage>
        <taxon>Eukaryota</taxon>
        <taxon>Viridiplantae</taxon>
        <taxon>Streptophyta</taxon>
        <taxon>Embryophyta</taxon>
        <taxon>Tracheophyta</taxon>
        <taxon>Spermatophyta</taxon>
        <taxon>Magnoliopsida</taxon>
        <taxon>eudicotyledons</taxon>
        <taxon>Gunneridae</taxon>
        <taxon>Pentapetalae</taxon>
        <taxon>rosids</taxon>
        <taxon>fabids</taxon>
        <taxon>Fabales</taxon>
        <taxon>Fabaceae</taxon>
        <taxon>Papilionoideae</taxon>
        <taxon>50 kb inversion clade</taxon>
        <taxon>dalbergioids sensu lato</taxon>
        <taxon>Dalbergieae</taxon>
        <taxon>Pterocarpus clade</taxon>
        <taxon>Arachis</taxon>
    </lineage>
</organism>
<dbReference type="CDD" id="cd03784">
    <property type="entry name" value="GT1_Gtf-like"/>
    <property type="match status" value="2"/>
</dbReference>
<dbReference type="InterPro" id="IPR002213">
    <property type="entry name" value="UDP_glucos_trans"/>
</dbReference>
<reference evidence="3 4" key="1">
    <citation type="submission" date="2019-01" db="EMBL/GenBank/DDBJ databases">
        <title>Sequencing of cultivated peanut Arachis hypogaea provides insights into genome evolution and oil improvement.</title>
        <authorList>
            <person name="Chen X."/>
        </authorList>
    </citation>
    <scope>NUCLEOTIDE SEQUENCE [LARGE SCALE GENOMIC DNA]</scope>
    <source>
        <strain evidence="4">cv. Fuhuasheng</strain>
        <tissue evidence="3">Leaves</tissue>
    </source>
</reference>
<keyword evidence="4" id="KW-1185">Reference proteome</keyword>
<evidence type="ECO:0000256" key="2">
    <source>
        <dbReference type="ARBA" id="ARBA00022679"/>
    </source>
</evidence>
<evidence type="ECO:0000313" key="4">
    <source>
        <dbReference type="Proteomes" id="UP000289738"/>
    </source>
</evidence>